<dbReference type="EMBL" id="LAZR01053314">
    <property type="protein sequence ID" value="KKK81017.1"/>
    <property type="molecule type" value="Genomic_DNA"/>
</dbReference>
<reference evidence="1" key="1">
    <citation type="journal article" date="2015" name="Nature">
        <title>Complex archaea that bridge the gap between prokaryotes and eukaryotes.</title>
        <authorList>
            <person name="Spang A."/>
            <person name="Saw J.H."/>
            <person name="Jorgensen S.L."/>
            <person name="Zaremba-Niedzwiedzka K."/>
            <person name="Martijn J."/>
            <person name="Lind A.E."/>
            <person name="van Eijk R."/>
            <person name="Schleper C."/>
            <person name="Guy L."/>
            <person name="Ettema T.J."/>
        </authorList>
    </citation>
    <scope>NUCLEOTIDE SEQUENCE</scope>
</reference>
<dbReference type="AlphaFoldDB" id="A0A0F8YHZ6"/>
<accession>A0A0F8YHZ6</accession>
<protein>
    <submittedName>
        <fullName evidence="1">Uncharacterized protein</fullName>
    </submittedName>
</protein>
<comment type="caution">
    <text evidence="1">The sequence shown here is derived from an EMBL/GenBank/DDBJ whole genome shotgun (WGS) entry which is preliminary data.</text>
</comment>
<organism evidence="1">
    <name type="scientific">marine sediment metagenome</name>
    <dbReference type="NCBI Taxonomy" id="412755"/>
    <lineage>
        <taxon>unclassified sequences</taxon>
        <taxon>metagenomes</taxon>
        <taxon>ecological metagenomes</taxon>
    </lineage>
</organism>
<gene>
    <name evidence="1" type="ORF">LCGC14_2817680</name>
</gene>
<evidence type="ECO:0000313" key="1">
    <source>
        <dbReference type="EMBL" id="KKK81017.1"/>
    </source>
</evidence>
<proteinExistence type="predicted"/>
<sequence length="51" mass="6046">MDILVIVITVVIISTFWEWRRRKLIGEIEVSINRNHKAIRKALGILEEEED</sequence>
<name>A0A0F8YHZ6_9ZZZZ</name>